<keyword evidence="2" id="KW-1185">Reference proteome</keyword>
<dbReference type="EMBL" id="FQTT01000011">
    <property type="protein sequence ID" value="SHE25788.1"/>
    <property type="molecule type" value="Genomic_DNA"/>
</dbReference>
<accession>A0A1M4S0S2</accession>
<protein>
    <submittedName>
        <fullName evidence="1">Uncharacterized protein</fullName>
    </submittedName>
</protein>
<proteinExistence type="predicted"/>
<dbReference type="OrthoDB" id="3246530at2"/>
<sequence length="494" mass="54744">MNDAVEPEHEWATFAGHDWMVRTAGLEPGQALLGLSLDYGAVDEPPAALDTLARLCGALRAELQRPVEVGVGDVVVPEAEASFTAVSLTIAVWGRREAVLRAWEHLGDLFAEPGLLATDATPISRPGVVWDRDLATYVGTNTQTLGNLRVHAPDGEAAWQAVRSLLAHLDPRRGEVRHVFDTNDPYLVGVGWTAQPAYGAAPARPPVYLDRRPALLPCNDDRRILLSATGNPGANTLVAMRALAHQSIRVLRDFNVYDNLGLNVVELRDAAYCCIHLEEREPTPMLLRRIVEQLIHNPLPIPDAVVDAALEEFGAEEVAALDRHLHLTGRSAELHPTSAGVRRAYDQLRAGVHVPLNDSTRALAERHGYIVWDVPEEPARMEVALPYDPDRGIDIAHPESLRVSEHTLAALWQERRRDDDGAWRLTGHTSVRWADMSRLQLTSYDADSQVLMLVDDRMRHVFLPWDEVAARPALRAEIERFGIWRAPQARLGDS</sequence>
<name>A0A1M4S0S2_9ACTO</name>
<dbReference type="AlphaFoldDB" id="A0A1M4S0S2"/>
<evidence type="ECO:0000313" key="2">
    <source>
        <dbReference type="Proteomes" id="UP000184291"/>
    </source>
</evidence>
<organism evidence="1 2">
    <name type="scientific">Actinomyces glycerinitolerans</name>
    <dbReference type="NCBI Taxonomy" id="1892869"/>
    <lineage>
        <taxon>Bacteria</taxon>
        <taxon>Bacillati</taxon>
        <taxon>Actinomycetota</taxon>
        <taxon>Actinomycetes</taxon>
        <taxon>Actinomycetales</taxon>
        <taxon>Actinomycetaceae</taxon>
        <taxon>Actinomyces</taxon>
    </lineage>
</organism>
<dbReference type="Proteomes" id="UP000184291">
    <property type="component" value="Unassembled WGS sequence"/>
</dbReference>
<reference evidence="2" key="1">
    <citation type="submission" date="2016-09" db="EMBL/GenBank/DDBJ databases">
        <authorList>
            <person name="Strepis N."/>
        </authorList>
    </citation>
    <scope>NUCLEOTIDE SEQUENCE [LARGE SCALE GENOMIC DNA]</scope>
</reference>
<dbReference type="RefSeq" id="WP_073331217.1">
    <property type="nucleotide sequence ID" value="NZ_FQTT01000011.1"/>
</dbReference>
<gene>
    <name evidence="1" type="ORF">ACGLYG10_2024</name>
</gene>
<evidence type="ECO:0000313" key="1">
    <source>
        <dbReference type="EMBL" id="SHE25788.1"/>
    </source>
</evidence>